<evidence type="ECO:0000313" key="2">
    <source>
        <dbReference type="EMBL" id="TCP27937.1"/>
    </source>
</evidence>
<evidence type="ECO:0000256" key="1">
    <source>
        <dbReference type="SAM" id="Phobius"/>
    </source>
</evidence>
<comment type="caution">
    <text evidence="2">The sequence shown here is derived from an EMBL/GenBank/DDBJ whole genome shotgun (WGS) entry which is preliminary data.</text>
</comment>
<keyword evidence="3" id="KW-1185">Reference proteome</keyword>
<dbReference type="EMBL" id="SLXM01000001">
    <property type="protein sequence ID" value="TCP27937.1"/>
    <property type="molecule type" value="Genomic_DNA"/>
</dbReference>
<dbReference type="AlphaFoldDB" id="A0A4R2P0D7"/>
<organism evidence="2 3">
    <name type="scientific">Tenacibaculum skagerrakense</name>
    <dbReference type="NCBI Taxonomy" id="186571"/>
    <lineage>
        <taxon>Bacteria</taxon>
        <taxon>Pseudomonadati</taxon>
        <taxon>Bacteroidota</taxon>
        <taxon>Flavobacteriia</taxon>
        <taxon>Flavobacteriales</taxon>
        <taxon>Flavobacteriaceae</taxon>
        <taxon>Tenacibaculum</taxon>
    </lineage>
</organism>
<reference evidence="2 3" key="1">
    <citation type="submission" date="2019-03" db="EMBL/GenBank/DDBJ databases">
        <title>Genomic Encyclopedia of Type Strains, Phase IV (KMG-IV): sequencing the most valuable type-strain genomes for metagenomic binning, comparative biology and taxonomic classification.</title>
        <authorList>
            <person name="Goeker M."/>
        </authorList>
    </citation>
    <scope>NUCLEOTIDE SEQUENCE [LARGE SCALE GENOMIC DNA]</scope>
    <source>
        <strain evidence="2 3">DSM 14836</strain>
    </source>
</reference>
<keyword evidence="1" id="KW-0812">Transmembrane</keyword>
<dbReference type="Proteomes" id="UP000294564">
    <property type="component" value="Unassembled WGS sequence"/>
</dbReference>
<dbReference type="OrthoDB" id="1439389at2"/>
<feature type="transmembrane region" description="Helical" evidence="1">
    <location>
        <begin position="140"/>
        <end position="161"/>
    </location>
</feature>
<protein>
    <submittedName>
        <fullName evidence="2">Uncharacterized protein</fullName>
    </submittedName>
</protein>
<keyword evidence="1" id="KW-0472">Membrane</keyword>
<feature type="transmembrane region" description="Helical" evidence="1">
    <location>
        <begin position="7"/>
        <end position="27"/>
    </location>
</feature>
<gene>
    <name evidence="2" type="ORF">EV195_10196</name>
</gene>
<keyword evidence="1" id="KW-1133">Transmembrane helix</keyword>
<evidence type="ECO:0000313" key="3">
    <source>
        <dbReference type="Proteomes" id="UP000294564"/>
    </source>
</evidence>
<name>A0A4R2P0D7_9FLAO</name>
<sequence length="163" mass="17279">MKGKEGIINFMVIVALLGYIICSLLLFKEAFELKGQENPKTNPALMYLASALTGLVGGIVAAAFGVKTDSDGNDANALNTSGSAATSSRKLKIQRVGEFAMGANEEKLKEKLGNLYAWSYILVGVASIVIWAVLSTDATQSITTNATTFIGMMLAIVSAFFKD</sequence>
<feature type="transmembrane region" description="Helical" evidence="1">
    <location>
        <begin position="47"/>
        <end position="66"/>
    </location>
</feature>
<accession>A0A4R2P0D7</accession>
<dbReference type="RefSeq" id="WP_132791356.1">
    <property type="nucleotide sequence ID" value="NZ_SLXM01000001.1"/>
</dbReference>
<feature type="transmembrane region" description="Helical" evidence="1">
    <location>
        <begin position="115"/>
        <end position="134"/>
    </location>
</feature>
<proteinExistence type="predicted"/>